<keyword evidence="1" id="KW-0460">Magnesium</keyword>
<organism evidence="2 3">
    <name type="scientific">Tindallia magadiensis</name>
    <dbReference type="NCBI Taxonomy" id="69895"/>
    <lineage>
        <taxon>Bacteria</taxon>
        <taxon>Bacillati</taxon>
        <taxon>Bacillota</taxon>
        <taxon>Clostridia</taxon>
        <taxon>Peptostreptococcales</taxon>
        <taxon>Tindalliaceae</taxon>
        <taxon>Tindallia</taxon>
    </lineage>
</organism>
<comment type="cofactor">
    <cofactor evidence="1">
        <name>Mg(2+)</name>
        <dbReference type="ChEBI" id="CHEBI:18420"/>
    </cofactor>
    <text evidence="1">Binds 2 magnesium ions per subunit.</text>
</comment>
<dbReference type="GO" id="GO:0046872">
    <property type="term" value="F:metal ion binding"/>
    <property type="evidence" value="ECO:0007669"/>
    <property type="project" value="UniProtKB-KW"/>
</dbReference>
<dbReference type="GO" id="GO:0016787">
    <property type="term" value="F:hydrolase activity"/>
    <property type="evidence" value="ECO:0007669"/>
    <property type="project" value="UniProtKB-KW"/>
</dbReference>
<keyword evidence="2" id="KW-0378">Hydrolase</keyword>
<sequence>MKARRMEMELIKNAVPKLLSEDDQTWSSVKQVENMEDQRVKMWWYSEVPGSGAPERLIIAAMQDMENRGLDVSQAEKWIEPGLQAWESDDMASLHRITARIFHELFKAPKNQKDTYWTYEEFQSWEQYEASVKFPDSIDIDVDEAGFLEKIHAGWLAQIIAGAIGTALEGYTTDQLINLFGEVKDYLRKPNTFNDDITYELAFLRAFSEKGYKITASDIAEEWVALIPFGWSAEDIALRNLKLGIYPPESGINNNPFYEWIGAQMRGAICGMVAPGNPKEAARLAWMDGSISHYNNGIIGEIFNAMMVSMAFSKKEVRDILIQSINLIPEKSEYFQVVTFALQQCQCYDEWLKAWRLCEEKYERYNWIHAYPNAAAEVIALWYGNGDFNKTMEIISLAGRDVDCNAAQIATILGIIHGLDGIEEKWKAPIGDELETYVRTMKNMTISGLAEWTVQSIRQACNQGGVCR</sequence>
<dbReference type="EMBL" id="FOQA01000001">
    <property type="protein sequence ID" value="SFH52250.1"/>
    <property type="molecule type" value="Genomic_DNA"/>
</dbReference>
<dbReference type="InterPro" id="IPR036705">
    <property type="entry name" value="Ribosyl_crysJ1_sf"/>
</dbReference>
<evidence type="ECO:0000313" key="3">
    <source>
        <dbReference type="Proteomes" id="UP000199287"/>
    </source>
</evidence>
<dbReference type="SUPFAM" id="SSF101478">
    <property type="entry name" value="ADP-ribosylglycohydrolase"/>
    <property type="match status" value="1"/>
</dbReference>
<dbReference type="STRING" id="69895.SAMN05192551_101353"/>
<dbReference type="RefSeq" id="WP_207646586.1">
    <property type="nucleotide sequence ID" value="NZ_FOQA01000001.1"/>
</dbReference>
<dbReference type="AlphaFoldDB" id="A0A1I3AQK3"/>
<feature type="binding site" evidence="1">
    <location>
        <position position="403"/>
    </location>
    <ligand>
        <name>Mg(2+)</name>
        <dbReference type="ChEBI" id="CHEBI:18420"/>
        <label>1</label>
    </ligand>
</feature>
<keyword evidence="3" id="KW-1185">Reference proteome</keyword>
<feature type="binding site" evidence="1">
    <location>
        <position position="196"/>
    </location>
    <ligand>
        <name>Mg(2+)</name>
        <dbReference type="ChEBI" id="CHEBI:18420"/>
        <label>1</label>
    </ligand>
</feature>
<protein>
    <submittedName>
        <fullName evidence="2">ADP-ribosylglycohydrolase</fullName>
    </submittedName>
</protein>
<dbReference type="Proteomes" id="UP000199287">
    <property type="component" value="Unassembled WGS sequence"/>
</dbReference>
<evidence type="ECO:0000256" key="1">
    <source>
        <dbReference type="PIRSR" id="PIRSR605502-1"/>
    </source>
</evidence>
<feature type="binding site" evidence="1">
    <location>
        <position position="401"/>
    </location>
    <ligand>
        <name>Mg(2+)</name>
        <dbReference type="ChEBI" id="CHEBI:18420"/>
        <label>1</label>
    </ligand>
</feature>
<feature type="binding site" evidence="1">
    <location>
        <position position="195"/>
    </location>
    <ligand>
        <name>Mg(2+)</name>
        <dbReference type="ChEBI" id="CHEBI:18420"/>
        <label>1</label>
    </ligand>
</feature>
<evidence type="ECO:0000313" key="2">
    <source>
        <dbReference type="EMBL" id="SFH52250.1"/>
    </source>
</evidence>
<keyword evidence="1" id="KW-0479">Metal-binding</keyword>
<reference evidence="3" key="1">
    <citation type="submission" date="2016-10" db="EMBL/GenBank/DDBJ databases">
        <authorList>
            <person name="Varghese N."/>
            <person name="Submissions S."/>
        </authorList>
    </citation>
    <scope>NUCLEOTIDE SEQUENCE [LARGE SCALE GENOMIC DNA]</scope>
    <source>
        <strain evidence="3">Z-7934</strain>
    </source>
</reference>
<dbReference type="InterPro" id="IPR005502">
    <property type="entry name" value="Ribosyl_crysJ1"/>
</dbReference>
<dbReference type="Gene3D" id="1.10.4080.10">
    <property type="entry name" value="ADP-ribosylation/Crystallin J1"/>
    <property type="match status" value="1"/>
</dbReference>
<gene>
    <name evidence="2" type="ORF">SAMN05192551_101353</name>
</gene>
<accession>A0A1I3AQK3</accession>
<dbReference type="Pfam" id="PF03747">
    <property type="entry name" value="ADP_ribosyl_GH"/>
    <property type="match status" value="1"/>
</dbReference>
<name>A0A1I3AQK3_9FIRM</name>
<proteinExistence type="predicted"/>